<accession>A0A9N9ZI25</accession>
<keyword evidence="3" id="KW-0479">Metal-binding</keyword>
<dbReference type="GO" id="GO:0046872">
    <property type="term" value="F:metal ion binding"/>
    <property type="evidence" value="ECO:0007669"/>
    <property type="project" value="UniProtKB-KW"/>
</dbReference>
<dbReference type="InterPro" id="IPR008949">
    <property type="entry name" value="Isoprenoid_synthase_dom_sf"/>
</dbReference>
<reference evidence="6 7" key="2">
    <citation type="submission" date="2021-10" db="EMBL/GenBank/DDBJ databases">
        <authorList>
            <person name="Piombo E."/>
        </authorList>
    </citation>
    <scope>NUCLEOTIDE SEQUENCE [LARGE SCALE GENOMIC DNA]</scope>
</reference>
<comment type="cofactor">
    <cofactor evidence="1">
        <name>Mg(2+)</name>
        <dbReference type="ChEBI" id="CHEBI:18420"/>
    </cofactor>
</comment>
<dbReference type="Pfam" id="PF00348">
    <property type="entry name" value="polyprenyl_synt"/>
    <property type="match status" value="1"/>
</dbReference>
<dbReference type="SUPFAM" id="SSF48576">
    <property type="entry name" value="Terpenoid synthases"/>
    <property type="match status" value="1"/>
</dbReference>
<keyword evidence="2 5" id="KW-0808">Transferase</keyword>
<evidence type="ECO:0000256" key="1">
    <source>
        <dbReference type="ARBA" id="ARBA00001946"/>
    </source>
</evidence>
<dbReference type="PROSITE" id="PS00723">
    <property type="entry name" value="POLYPRENYL_SYNTHASE_1"/>
    <property type="match status" value="1"/>
</dbReference>
<dbReference type="GO" id="GO:0004337">
    <property type="term" value="F:(2E,6E)-farnesyl diphosphate synthase activity"/>
    <property type="evidence" value="ECO:0007669"/>
    <property type="project" value="TreeGrafter"/>
</dbReference>
<name>A0A9N9ZI25_9HYPO</name>
<protein>
    <recommendedName>
        <fullName evidence="8">Farnesyl diphosphate synthase</fullName>
    </recommendedName>
</protein>
<dbReference type="InterPro" id="IPR039702">
    <property type="entry name" value="FPS1-like"/>
</dbReference>
<dbReference type="Proteomes" id="UP000775872">
    <property type="component" value="Unassembled WGS sequence"/>
</dbReference>
<dbReference type="GO" id="GO:0005737">
    <property type="term" value="C:cytoplasm"/>
    <property type="evidence" value="ECO:0007669"/>
    <property type="project" value="TreeGrafter"/>
</dbReference>
<dbReference type="EMBL" id="CABFOC020000062">
    <property type="protein sequence ID" value="CAH0055846.1"/>
    <property type="molecule type" value="Genomic_DNA"/>
</dbReference>
<dbReference type="SFLD" id="SFLDS00005">
    <property type="entry name" value="Isoprenoid_Synthase_Type_I"/>
    <property type="match status" value="1"/>
</dbReference>
<comment type="caution">
    <text evidence="6">The sequence shown here is derived from an EMBL/GenBank/DDBJ whole genome shotgun (WGS) entry which is preliminary data.</text>
</comment>
<dbReference type="InterPro" id="IPR033749">
    <property type="entry name" value="Polyprenyl_synt_CS"/>
</dbReference>
<dbReference type="SFLD" id="SFLDG01017">
    <property type="entry name" value="Polyprenyl_Transferase_Like"/>
    <property type="match status" value="1"/>
</dbReference>
<evidence type="ECO:0000256" key="5">
    <source>
        <dbReference type="RuleBase" id="RU004466"/>
    </source>
</evidence>
<dbReference type="CDD" id="cd00685">
    <property type="entry name" value="Trans_IPPS_HT"/>
    <property type="match status" value="1"/>
</dbReference>
<keyword evidence="7" id="KW-1185">Reference proteome</keyword>
<evidence type="ECO:0000313" key="6">
    <source>
        <dbReference type="EMBL" id="CAH0055846.1"/>
    </source>
</evidence>
<evidence type="ECO:0000313" key="7">
    <source>
        <dbReference type="Proteomes" id="UP000775872"/>
    </source>
</evidence>
<dbReference type="AlphaFoldDB" id="A0A9N9ZI25"/>
<gene>
    <name evidence="6" type="ORF">CSOL1703_00018007</name>
</gene>
<evidence type="ECO:0000256" key="3">
    <source>
        <dbReference type="ARBA" id="ARBA00022723"/>
    </source>
</evidence>
<evidence type="ECO:0008006" key="8">
    <source>
        <dbReference type="Google" id="ProtNLM"/>
    </source>
</evidence>
<evidence type="ECO:0000256" key="4">
    <source>
        <dbReference type="ARBA" id="ARBA00022842"/>
    </source>
</evidence>
<dbReference type="GO" id="GO:0046165">
    <property type="term" value="P:alcohol biosynthetic process"/>
    <property type="evidence" value="ECO:0007669"/>
    <property type="project" value="UniProtKB-ARBA"/>
</dbReference>
<dbReference type="PROSITE" id="PS00444">
    <property type="entry name" value="POLYPRENYL_SYNTHASE_2"/>
    <property type="match status" value="1"/>
</dbReference>
<reference evidence="7" key="1">
    <citation type="submission" date="2019-06" db="EMBL/GenBank/DDBJ databases">
        <authorList>
            <person name="Broberg M."/>
        </authorList>
    </citation>
    <scope>NUCLEOTIDE SEQUENCE [LARGE SCALE GENOMIC DNA]</scope>
</reference>
<dbReference type="GO" id="GO:0004161">
    <property type="term" value="F:dimethylallyltranstransferase activity"/>
    <property type="evidence" value="ECO:0007669"/>
    <property type="project" value="TreeGrafter"/>
</dbReference>
<dbReference type="PANTHER" id="PTHR11525:SF0">
    <property type="entry name" value="FARNESYL PYROPHOSPHATE SYNTHASE"/>
    <property type="match status" value="1"/>
</dbReference>
<dbReference type="GO" id="GO:0043386">
    <property type="term" value="P:mycotoxin biosynthetic process"/>
    <property type="evidence" value="ECO:0007669"/>
    <property type="project" value="UniProtKB-ARBA"/>
</dbReference>
<dbReference type="GO" id="GO:0045337">
    <property type="term" value="P:farnesyl diphosphate biosynthetic process"/>
    <property type="evidence" value="ECO:0007669"/>
    <property type="project" value="TreeGrafter"/>
</dbReference>
<dbReference type="PANTHER" id="PTHR11525">
    <property type="entry name" value="FARNESYL-PYROPHOSPHATE SYNTHETASE"/>
    <property type="match status" value="1"/>
</dbReference>
<sequence>MPDDNKKFEEVFYRLAEDLRQQCIEHEKVPGQVWNWFEKSLTYNVIGGKYNRGLSVVHTTRLLLGRDLESDEYLHAATLGWLVELLQAMMLVLDDIMDSAATRRGRPCWYLMPEVGMIAVNDAPMLESAIYLLLRKHFRQHPAYVDMIELLQHVSFQVELGQTYDMLVAMQDLESFNLEKYNGIATHKTSYYSFYLPVALALLYTGRSSARNLDQARNILLSMGRYFQVQDDYLDNFADPTTLGKIGTDIKDGKCSWLVIQAMRLCNEEQMAVLRENYGRNDDNCEKRIKELYDQLELDKVYSVHEEEAMKEINGLIDNVDEADGLTKTVFTAFLNRIHGRSK</sequence>
<dbReference type="OrthoDB" id="10257492at2759"/>
<organism evidence="6 7">
    <name type="scientific">Clonostachys solani</name>
    <dbReference type="NCBI Taxonomy" id="160281"/>
    <lineage>
        <taxon>Eukaryota</taxon>
        <taxon>Fungi</taxon>
        <taxon>Dikarya</taxon>
        <taxon>Ascomycota</taxon>
        <taxon>Pezizomycotina</taxon>
        <taxon>Sordariomycetes</taxon>
        <taxon>Hypocreomycetidae</taxon>
        <taxon>Hypocreales</taxon>
        <taxon>Bionectriaceae</taxon>
        <taxon>Clonostachys</taxon>
    </lineage>
</organism>
<dbReference type="InterPro" id="IPR000092">
    <property type="entry name" value="Polyprenyl_synt"/>
</dbReference>
<proteinExistence type="inferred from homology"/>
<dbReference type="Gene3D" id="1.10.600.10">
    <property type="entry name" value="Farnesyl Diphosphate Synthase"/>
    <property type="match status" value="1"/>
</dbReference>
<evidence type="ECO:0000256" key="2">
    <source>
        <dbReference type="ARBA" id="ARBA00022679"/>
    </source>
</evidence>
<comment type="similarity">
    <text evidence="5">Belongs to the FPP/GGPP synthase family.</text>
</comment>
<keyword evidence="4" id="KW-0460">Magnesium</keyword>